<dbReference type="SUPFAM" id="SSF56574">
    <property type="entry name" value="Serpins"/>
    <property type="match status" value="1"/>
</dbReference>
<comment type="similarity">
    <text evidence="1">Belongs to the serpin family.</text>
</comment>
<dbReference type="PANTHER" id="PTHR11461">
    <property type="entry name" value="SERINE PROTEASE INHIBITOR, SERPIN"/>
    <property type="match status" value="1"/>
</dbReference>
<dbReference type="InterPro" id="IPR036186">
    <property type="entry name" value="Serpin_sf"/>
</dbReference>
<evidence type="ECO:0000256" key="1">
    <source>
        <dbReference type="RuleBase" id="RU000411"/>
    </source>
</evidence>
<dbReference type="Pfam" id="PF00079">
    <property type="entry name" value="Serpin"/>
    <property type="match status" value="1"/>
</dbReference>
<gene>
    <name evidence="4" type="ORF">QQX09_08725</name>
</gene>
<sequence>MTAPATSVPVPDPAPTFDRPAPTPAAAVPLAASLNETGLSIFRVAAGDENLALSPVSIGLAFGMVGAGASGPVDAALDELFAYPAEGESLLSAFNSLGLTVASEAGEGGLTTDGEPVDLPIVRIASSAWFEDTFTPDPGYVDTVRTWFGAETQSLPLLEDPAGSREVIDGWVKDRTAGLIPRVMPQSIPNEDTRFILVNTVYLKAQWWAPFFEAGTHPERFTLLDGGRATVDLMAVGADVDYVQAEGYDAAVLPYVGDLEMTLVVPHEGEFVAVRDGLDGVALAALDDARAPGHVYVRMPRFASESSVDLREVIGTGMGVDGLFGTIGLDGIGPELEVGAAVHATKVIVDEDGTEAAAATVVEGAAGAAPPEFDAEIIADRPFLYVIRDTTSDAILFVGQYVDPDGG</sequence>
<dbReference type="CDD" id="cd19590">
    <property type="entry name" value="serpin_thermopin-like"/>
    <property type="match status" value="1"/>
</dbReference>
<name>A0ABT8G9Y5_9MICO</name>
<comment type="caution">
    <text evidence="4">The sequence shown here is derived from an EMBL/GenBank/DDBJ whole genome shotgun (WGS) entry which is preliminary data.</text>
</comment>
<evidence type="ECO:0000259" key="3">
    <source>
        <dbReference type="SMART" id="SM00093"/>
    </source>
</evidence>
<dbReference type="EMBL" id="JAUHPW010000006">
    <property type="protein sequence ID" value="MDN4475936.1"/>
    <property type="molecule type" value="Genomic_DNA"/>
</dbReference>
<organism evidence="4 5">
    <name type="scientific">Demequina litoralis</name>
    <dbReference type="NCBI Taxonomy" id="3051660"/>
    <lineage>
        <taxon>Bacteria</taxon>
        <taxon>Bacillati</taxon>
        <taxon>Actinomycetota</taxon>
        <taxon>Actinomycetes</taxon>
        <taxon>Micrococcales</taxon>
        <taxon>Demequinaceae</taxon>
        <taxon>Demequina</taxon>
    </lineage>
</organism>
<evidence type="ECO:0000256" key="2">
    <source>
        <dbReference type="SAM" id="MobiDB-lite"/>
    </source>
</evidence>
<dbReference type="InterPro" id="IPR023796">
    <property type="entry name" value="Serpin_dom"/>
</dbReference>
<reference evidence="4" key="1">
    <citation type="submission" date="2023-06" db="EMBL/GenBank/DDBJ databases">
        <title>Sysu t00192.</title>
        <authorList>
            <person name="Gao L."/>
            <person name="Fang B.-Z."/>
            <person name="Li W.-J."/>
        </authorList>
    </citation>
    <scope>NUCLEOTIDE SEQUENCE</scope>
    <source>
        <strain evidence="4">SYSU T00192</strain>
    </source>
</reference>
<protein>
    <submittedName>
        <fullName evidence="4">Serpin family protein</fullName>
    </submittedName>
</protein>
<evidence type="ECO:0000313" key="4">
    <source>
        <dbReference type="EMBL" id="MDN4475936.1"/>
    </source>
</evidence>
<dbReference type="InterPro" id="IPR042178">
    <property type="entry name" value="Serpin_sf_1"/>
</dbReference>
<dbReference type="PANTHER" id="PTHR11461:SF211">
    <property type="entry name" value="GH10112P-RELATED"/>
    <property type="match status" value="1"/>
</dbReference>
<dbReference type="InterPro" id="IPR023795">
    <property type="entry name" value="Serpin_CS"/>
</dbReference>
<feature type="region of interest" description="Disordered" evidence="2">
    <location>
        <begin position="1"/>
        <end position="22"/>
    </location>
</feature>
<dbReference type="PROSITE" id="PS00284">
    <property type="entry name" value="SERPIN"/>
    <property type="match status" value="1"/>
</dbReference>
<keyword evidence="5" id="KW-1185">Reference proteome</keyword>
<dbReference type="Proteomes" id="UP001172728">
    <property type="component" value="Unassembled WGS sequence"/>
</dbReference>
<dbReference type="Gene3D" id="2.30.39.10">
    <property type="entry name" value="Alpha-1-antitrypsin, domain 1"/>
    <property type="match status" value="1"/>
</dbReference>
<dbReference type="InterPro" id="IPR042185">
    <property type="entry name" value="Serpin_sf_2"/>
</dbReference>
<proteinExistence type="inferred from homology"/>
<feature type="domain" description="Serpin" evidence="3">
    <location>
        <begin position="39"/>
        <end position="404"/>
    </location>
</feature>
<dbReference type="RefSeq" id="WP_301133550.1">
    <property type="nucleotide sequence ID" value="NZ_JAUHPW010000006.1"/>
</dbReference>
<evidence type="ECO:0000313" key="5">
    <source>
        <dbReference type="Proteomes" id="UP001172728"/>
    </source>
</evidence>
<dbReference type="InterPro" id="IPR000215">
    <property type="entry name" value="Serpin_fam"/>
</dbReference>
<dbReference type="Gene3D" id="3.30.497.10">
    <property type="entry name" value="Antithrombin, subunit I, domain 2"/>
    <property type="match status" value="1"/>
</dbReference>
<dbReference type="SMART" id="SM00093">
    <property type="entry name" value="SERPIN"/>
    <property type="match status" value="1"/>
</dbReference>
<accession>A0ABT8G9Y5</accession>